<dbReference type="AlphaFoldDB" id="A0A6B9FI84"/>
<proteinExistence type="predicted"/>
<dbReference type="RefSeq" id="WP_010685792.1">
    <property type="nucleotide sequence ID" value="NZ_CP043538.1"/>
</dbReference>
<reference evidence="1 2" key="2">
    <citation type="journal article" date="2013" name="Genome Announc.">
        <title>Draft Genome Sequence of Methylobacterium mesophilicum Strain SR1.6/6, Isolated from Citrus sinensis.</title>
        <authorList>
            <person name="Marinho Almeida D."/>
            <person name="Dini-Andreote F."/>
            <person name="Camargo Neves A.A."/>
            <person name="Juca Ramos R.T."/>
            <person name="Andreote F.D."/>
            <person name="Carneiro A.R."/>
            <person name="Oliveira de Souza Lima A."/>
            <person name="Caracciolo Gomes de Sa P.H."/>
            <person name="Ribeiro Barbosa M.S."/>
            <person name="Araujo W.L."/>
            <person name="Silva A."/>
        </authorList>
    </citation>
    <scope>NUCLEOTIDE SEQUENCE [LARGE SCALE GENOMIC DNA]</scope>
    <source>
        <strain evidence="1 2">SR1.6/6</strain>
    </source>
</reference>
<reference evidence="1 2" key="1">
    <citation type="journal article" date="2012" name="Genet. Mol. Biol.">
        <title>Analysis of 16S rRNA and mxaF genes revealing insights into Methylobacterium niche-specific plant association.</title>
        <authorList>
            <person name="Dourado M.N."/>
            <person name="Andreote F.D."/>
            <person name="Dini-Andreote F."/>
            <person name="Conti R."/>
            <person name="Araujo J.M."/>
            <person name="Araujo W.L."/>
        </authorList>
    </citation>
    <scope>NUCLEOTIDE SEQUENCE [LARGE SCALE GENOMIC DNA]</scope>
    <source>
        <strain evidence="1 2">SR1.6/6</strain>
    </source>
</reference>
<evidence type="ECO:0000313" key="2">
    <source>
        <dbReference type="Proteomes" id="UP000012488"/>
    </source>
</evidence>
<dbReference type="EMBL" id="CP043538">
    <property type="protein sequence ID" value="QGY00608.1"/>
    <property type="molecule type" value="Genomic_DNA"/>
</dbReference>
<gene>
    <name evidence="1" type="ORF">MMSR116_00810</name>
</gene>
<organism evidence="1 2">
    <name type="scientific">Methylobacterium mesophilicum SR1.6/6</name>
    <dbReference type="NCBI Taxonomy" id="908290"/>
    <lineage>
        <taxon>Bacteria</taxon>
        <taxon>Pseudomonadati</taxon>
        <taxon>Pseudomonadota</taxon>
        <taxon>Alphaproteobacteria</taxon>
        <taxon>Hyphomicrobiales</taxon>
        <taxon>Methylobacteriaceae</taxon>
        <taxon>Methylobacterium</taxon>
    </lineage>
</organism>
<dbReference type="KEGG" id="mmes:MMSR116_00810"/>
<sequence length="170" mass="18355">MIELFTSSIAMAITRPVFCGRGRTAVSELHINCENTFNLKWPCSAVEIEGLGASDPALKFKIENLDAFVEWIEATGARDLRRFAGPCDFAVAAMFSAFNALVTAPSEASSARLARECLTEIARLGIGASSKPIKSGRDAMCRRGLSSVELVGSVRYEADADWSWTVAADQ</sequence>
<dbReference type="Proteomes" id="UP000012488">
    <property type="component" value="Chromosome"/>
</dbReference>
<name>A0A6B9FI84_9HYPH</name>
<evidence type="ECO:0000313" key="1">
    <source>
        <dbReference type="EMBL" id="QGY00608.1"/>
    </source>
</evidence>
<protein>
    <submittedName>
        <fullName evidence="1">Uncharacterized protein</fullName>
    </submittedName>
</protein>
<accession>A0A6B9FI84</accession>